<evidence type="ECO:0000313" key="2">
    <source>
        <dbReference type="EMBL" id="CAK9066042.1"/>
    </source>
</evidence>
<reference evidence="2 3" key="1">
    <citation type="submission" date="2024-02" db="EMBL/GenBank/DDBJ databases">
        <authorList>
            <person name="Chen Y."/>
            <person name="Shah S."/>
            <person name="Dougan E. K."/>
            <person name="Thang M."/>
            <person name="Chan C."/>
        </authorList>
    </citation>
    <scope>NUCLEOTIDE SEQUENCE [LARGE SCALE GENOMIC DNA]</scope>
</reference>
<evidence type="ECO:0000313" key="3">
    <source>
        <dbReference type="Proteomes" id="UP001642484"/>
    </source>
</evidence>
<feature type="chain" id="PRO_5046374698" evidence="1">
    <location>
        <begin position="20"/>
        <end position="252"/>
    </location>
</feature>
<name>A0ABP0NQG5_9DINO</name>
<feature type="signal peptide" evidence="1">
    <location>
        <begin position="1"/>
        <end position="19"/>
    </location>
</feature>
<sequence>MPWRRRSGWLLTLAALAAGCTEDSCEEDWVLDQLVDAESESELLDVRLLQTQFTQHRGPVKQEEPVQSDHVMSVDHNGKVCMLCNQPLPERITRPYEAFRKDCGKYSSPSGPSLDIMALPAVQLGGGAAEGFCALNFAKSCADAVANQVPRIGPRVGGARRRCPLGSVSVAGDEEEISVPNTARTGFTVDFDVRQGSLRKSFSRLWVSLFEPMMQTKRRGWRVDSEVPRCSPSRAPMSISKNGLGMARDFLQ</sequence>
<accession>A0ABP0NQG5</accession>
<proteinExistence type="predicted"/>
<gene>
    <name evidence="2" type="ORF">CCMP2556_LOCUS32424</name>
</gene>
<dbReference type="Proteomes" id="UP001642484">
    <property type="component" value="Unassembled WGS sequence"/>
</dbReference>
<comment type="caution">
    <text evidence="2">The sequence shown here is derived from an EMBL/GenBank/DDBJ whole genome shotgun (WGS) entry which is preliminary data.</text>
</comment>
<keyword evidence="3" id="KW-1185">Reference proteome</keyword>
<dbReference type="EMBL" id="CAXAMN010022062">
    <property type="protein sequence ID" value="CAK9066042.1"/>
    <property type="molecule type" value="Genomic_DNA"/>
</dbReference>
<dbReference type="PROSITE" id="PS51257">
    <property type="entry name" value="PROKAR_LIPOPROTEIN"/>
    <property type="match status" value="1"/>
</dbReference>
<protein>
    <submittedName>
        <fullName evidence="2">Uncharacterized protein</fullName>
    </submittedName>
</protein>
<organism evidence="2 3">
    <name type="scientific">Durusdinium trenchii</name>
    <dbReference type="NCBI Taxonomy" id="1381693"/>
    <lineage>
        <taxon>Eukaryota</taxon>
        <taxon>Sar</taxon>
        <taxon>Alveolata</taxon>
        <taxon>Dinophyceae</taxon>
        <taxon>Suessiales</taxon>
        <taxon>Symbiodiniaceae</taxon>
        <taxon>Durusdinium</taxon>
    </lineage>
</organism>
<keyword evidence="1" id="KW-0732">Signal</keyword>
<evidence type="ECO:0000256" key="1">
    <source>
        <dbReference type="SAM" id="SignalP"/>
    </source>
</evidence>